<dbReference type="Proteomes" id="UP000195570">
    <property type="component" value="Unassembled WGS sequence"/>
</dbReference>
<feature type="binding site" evidence="6">
    <location>
        <position position="275"/>
    </location>
    <ligand>
        <name>Zn(2+)</name>
        <dbReference type="ChEBI" id="CHEBI:29105"/>
    </ligand>
</feature>
<comment type="caution">
    <text evidence="8">The sequence shown here is derived from an EMBL/GenBank/DDBJ whole genome shotgun (WGS) entry which is preliminary data.</text>
</comment>
<keyword evidence="3 7" id="KW-0812">Transmembrane</keyword>
<dbReference type="Pfam" id="PF03006">
    <property type="entry name" value="HlyIII"/>
    <property type="match status" value="1"/>
</dbReference>
<keyword evidence="4 7" id="KW-1133">Transmembrane helix</keyword>
<feature type="transmembrane region" description="Helical" evidence="7">
    <location>
        <begin position="277"/>
        <end position="297"/>
    </location>
</feature>
<dbReference type="PANTHER" id="PTHR20855:SF52">
    <property type="entry name" value="ADIPONECTIN RECEPTOR PROTEIN"/>
    <property type="match status" value="1"/>
</dbReference>
<feature type="transmembrane region" description="Helical" evidence="7">
    <location>
        <begin position="108"/>
        <end position="131"/>
    </location>
</feature>
<evidence type="ECO:0000256" key="6">
    <source>
        <dbReference type="PIRSR" id="PIRSR604254-1"/>
    </source>
</evidence>
<dbReference type="GO" id="GO:0016020">
    <property type="term" value="C:membrane"/>
    <property type="evidence" value="ECO:0007669"/>
    <property type="project" value="UniProtKB-SubCell"/>
</dbReference>
<evidence type="ECO:0000256" key="7">
    <source>
        <dbReference type="SAM" id="Phobius"/>
    </source>
</evidence>
<feature type="binding site" evidence="6">
    <location>
        <position position="129"/>
    </location>
    <ligand>
        <name>Zn(2+)</name>
        <dbReference type="ChEBI" id="CHEBI:29105"/>
    </ligand>
</feature>
<comment type="subcellular location">
    <subcellularLocation>
        <location evidence="1">Membrane</location>
        <topology evidence="1">Multi-pass membrane protein</topology>
    </subcellularLocation>
</comment>
<proteinExistence type="inferred from homology"/>
<evidence type="ECO:0000256" key="5">
    <source>
        <dbReference type="ARBA" id="ARBA00023136"/>
    </source>
</evidence>
<dbReference type="PANTHER" id="PTHR20855">
    <property type="entry name" value="ADIPOR/PROGESTIN RECEPTOR-RELATED"/>
    <property type="match status" value="1"/>
</dbReference>
<dbReference type="VEuPathDB" id="TriTrypDB:TEOVI_000367900"/>
<evidence type="ECO:0000256" key="4">
    <source>
        <dbReference type="ARBA" id="ARBA00022989"/>
    </source>
</evidence>
<comment type="similarity">
    <text evidence="2">Belongs to the ADIPOR family.</text>
</comment>
<dbReference type="GeneID" id="92377619"/>
<feature type="transmembrane region" description="Helical" evidence="7">
    <location>
        <begin position="151"/>
        <end position="169"/>
    </location>
</feature>
<keyword evidence="9" id="KW-1185">Reference proteome</keyword>
<keyword evidence="6" id="KW-0862">Zinc</keyword>
<keyword evidence="5 7" id="KW-0472">Membrane</keyword>
<feature type="binding site" evidence="6">
    <location>
        <position position="279"/>
    </location>
    <ligand>
        <name>Zn(2+)</name>
        <dbReference type="ChEBI" id="CHEBI:29105"/>
    </ligand>
</feature>
<evidence type="ECO:0000256" key="1">
    <source>
        <dbReference type="ARBA" id="ARBA00004141"/>
    </source>
</evidence>
<sequence length="307" mass="35290">MESTVTGEPCHACEKQETTDEHSRCGRGTLPLYHIHSTKVPEYMKDNPYIYTGYRAQYTTMMCLRSFLAVHNESLNVWTHAFGFVVFVLLSILLFTNVVLAREYVWHCVVYGGFSFACLMCMLCSTVYHLFMCHENEAVSLFVELVDYHGISVLIVASYIPLLYIGFACKPYYRAIYMVSIIMFGTLSVVFSSLPSLRDAKYRWIRTTVYILMAVGGIVPLLHFYAFTPHNTESMMPLKGVALMFALYGAGVLFYTSRIPERWFPGRFDIYLSSHQIWHVFVLAAACVHFFSCTALYQQWLVSRHIC</sequence>
<feature type="transmembrane region" description="Helical" evidence="7">
    <location>
        <begin position="176"/>
        <end position="197"/>
    </location>
</feature>
<reference evidence="8" key="1">
    <citation type="submission" date="2016-09" db="EMBL/GenBank/DDBJ databases">
        <authorList>
            <person name="Hebert L."/>
            <person name="Moumen B."/>
        </authorList>
    </citation>
    <scope>NUCLEOTIDE SEQUENCE [LARGE SCALE GENOMIC DNA]</scope>
    <source>
        <strain evidence="8">OVI</strain>
    </source>
</reference>
<keyword evidence="6" id="KW-0479">Metal-binding</keyword>
<feature type="transmembrane region" description="Helical" evidence="7">
    <location>
        <begin position="240"/>
        <end position="257"/>
    </location>
</feature>
<dbReference type="RefSeq" id="XP_067082652.1">
    <property type="nucleotide sequence ID" value="XM_067226551.1"/>
</dbReference>
<dbReference type="InterPro" id="IPR004254">
    <property type="entry name" value="AdipoR/HlyIII-related"/>
</dbReference>
<gene>
    <name evidence="8" type="ORF">TEOVI_000367900</name>
</gene>
<evidence type="ECO:0000256" key="2">
    <source>
        <dbReference type="ARBA" id="ARBA00007018"/>
    </source>
</evidence>
<protein>
    <submittedName>
        <fullName evidence="8">Adiponectin receptor protein 1</fullName>
    </submittedName>
</protein>
<keyword evidence="8" id="KW-0675">Receptor</keyword>
<evidence type="ECO:0000313" key="8">
    <source>
        <dbReference type="EMBL" id="SCU72103.1"/>
    </source>
</evidence>
<feature type="transmembrane region" description="Helical" evidence="7">
    <location>
        <begin position="77"/>
        <end position="101"/>
    </location>
</feature>
<dbReference type="GO" id="GO:0038023">
    <property type="term" value="F:signaling receptor activity"/>
    <property type="evidence" value="ECO:0007669"/>
    <property type="project" value="TreeGrafter"/>
</dbReference>
<feature type="transmembrane region" description="Helical" evidence="7">
    <location>
        <begin position="209"/>
        <end position="228"/>
    </location>
</feature>
<dbReference type="EMBL" id="CZPT02001790">
    <property type="protein sequence ID" value="SCU72103.1"/>
    <property type="molecule type" value="Genomic_DNA"/>
</dbReference>
<dbReference type="GO" id="GO:0046872">
    <property type="term" value="F:metal ion binding"/>
    <property type="evidence" value="ECO:0007669"/>
    <property type="project" value="UniProtKB-KW"/>
</dbReference>
<name>A0A1G4II60_TRYEQ</name>
<evidence type="ECO:0000313" key="9">
    <source>
        <dbReference type="Proteomes" id="UP000195570"/>
    </source>
</evidence>
<accession>A0A1G4II60</accession>
<organism evidence="8 9">
    <name type="scientific">Trypanosoma equiperdum</name>
    <dbReference type="NCBI Taxonomy" id="5694"/>
    <lineage>
        <taxon>Eukaryota</taxon>
        <taxon>Discoba</taxon>
        <taxon>Euglenozoa</taxon>
        <taxon>Kinetoplastea</taxon>
        <taxon>Metakinetoplastina</taxon>
        <taxon>Trypanosomatida</taxon>
        <taxon>Trypanosomatidae</taxon>
        <taxon>Trypanosoma</taxon>
    </lineage>
</organism>
<dbReference type="AlphaFoldDB" id="A0A1G4II60"/>
<evidence type="ECO:0000256" key="3">
    <source>
        <dbReference type="ARBA" id="ARBA00022692"/>
    </source>
</evidence>